<feature type="binding site" evidence="8">
    <location>
        <position position="114"/>
    </location>
    <ligand>
        <name>Zn(2+)</name>
        <dbReference type="ChEBI" id="CHEBI:29105"/>
    </ligand>
</feature>
<feature type="binding site" evidence="7">
    <location>
        <begin position="218"/>
        <end position="219"/>
    </location>
    <ligand>
        <name>substrate</name>
    </ligand>
</feature>
<evidence type="ECO:0000256" key="8">
    <source>
        <dbReference type="PIRSR" id="PIRSR038994-3"/>
    </source>
</evidence>
<proteinExistence type="inferred from homology"/>
<evidence type="ECO:0000256" key="2">
    <source>
        <dbReference type="ARBA" id="ARBA00022723"/>
    </source>
</evidence>
<dbReference type="PANTHER" id="PTHR11113">
    <property type="entry name" value="N-ACETYLGLUCOSAMINE-6-PHOSPHATE DEACETYLASE"/>
    <property type="match status" value="1"/>
</dbReference>
<evidence type="ECO:0000259" key="9">
    <source>
        <dbReference type="Pfam" id="PF01979"/>
    </source>
</evidence>
<feature type="binding site" evidence="7">
    <location>
        <position position="226"/>
    </location>
    <ligand>
        <name>substrate</name>
    </ligand>
</feature>
<feature type="binding site" evidence="7">
    <location>
        <position position="253"/>
    </location>
    <ligand>
        <name>substrate</name>
    </ligand>
</feature>
<sequence>MIDDATIAVAGSTILFAGTAADFVAESDDDILVLTPGQIIVPGLIDLHCHGAFGVDFSTTNAHDARIALRKLHALGTTSIVASLVTASPDELAGQLTLLAELVDEGLLAGLHLEGPFLARARCGAQDPRCLSEPDSGVTQRLIDSARGHLTTMTYAPELPGSDYLLELLTSHGVVPSLGHTACSTTEASASLQSAQDGLLTSPHGRGRSRPTVTHLFNAMDPLHHRAPGALAACLRAAKAGNAVVELIADNTHLHPDLVVMMFDLVGAGNIALVTDSMAASGLTDGQYRLGPAHVTVNEGVARLATSGAIAGGTASMLELVRNSVQAGVSLDDAVTAAAAVPSDIIGSSSRAGRLQADRAADLLILDDSLETVRVMRHGHWLDRPPKGSISHDQTGATT</sequence>
<dbReference type="InterPro" id="IPR032466">
    <property type="entry name" value="Metal_Hydrolase"/>
</dbReference>
<keyword evidence="2 8" id="KW-0479">Metal-binding</keyword>
<feature type="domain" description="Amidohydrolase-related" evidence="9">
    <location>
        <begin position="39"/>
        <end position="381"/>
    </location>
</feature>
<feature type="binding site" evidence="7">
    <location>
        <position position="125"/>
    </location>
    <ligand>
        <name>substrate</name>
    </ligand>
</feature>
<feature type="active site" description="Proton donor/acceptor" evidence="6">
    <location>
        <position position="276"/>
    </location>
</feature>
<dbReference type="SUPFAM" id="SSF51556">
    <property type="entry name" value="Metallo-dependent hydrolases"/>
    <property type="match status" value="1"/>
</dbReference>
<dbReference type="PANTHER" id="PTHR11113:SF14">
    <property type="entry name" value="N-ACETYLGLUCOSAMINE-6-PHOSPHATE DEACETYLASE"/>
    <property type="match status" value="1"/>
</dbReference>
<evidence type="ECO:0000256" key="6">
    <source>
        <dbReference type="PIRSR" id="PIRSR038994-1"/>
    </source>
</evidence>
<dbReference type="AlphaFoldDB" id="A0A7X1NP81"/>
<evidence type="ECO:0000256" key="4">
    <source>
        <dbReference type="ARBA" id="ARBA00023277"/>
    </source>
</evidence>
<dbReference type="RefSeq" id="WP_152814179.1">
    <property type="nucleotide sequence ID" value="NZ_VJXX01000001.1"/>
</dbReference>
<evidence type="ECO:0000256" key="7">
    <source>
        <dbReference type="PIRSR" id="PIRSR038994-2"/>
    </source>
</evidence>
<dbReference type="GO" id="GO:0046872">
    <property type="term" value="F:metal ion binding"/>
    <property type="evidence" value="ECO:0007669"/>
    <property type="project" value="UniProtKB-KW"/>
</dbReference>
<keyword evidence="4 5" id="KW-0119">Carbohydrate metabolism</keyword>
<evidence type="ECO:0000256" key="5">
    <source>
        <dbReference type="PIRNR" id="PIRNR038994"/>
    </source>
</evidence>
<dbReference type="Proteomes" id="UP000326464">
    <property type="component" value="Unassembled WGS sequence"/>
</dbReference>
<dbReference type="GO" id="GO:0008448">
    <property type="term" value="F:N-acetylglucosamine-6-phosphate deacetylase activity"/>
    <property type="evidence" value="ECO:0007669"/>
    <property type="project" value="InterPro"/>
</dbReference>
<evidence type="ECO:0000313" key="10">
    <source>
        <dbReference type="EMBL" id="MPY10477.1"/>
    </source>
</evidence>
<dbReference type="Pfam" id="PF01979">
    <property type="entry name" value="Amidohydro_1"/>
    <property type="match status" value="1"/>
</dbReference>
<feature type="binding site" evidence="8">
    <location>
        <position position="180"/>
    </location>
    <ligand>
        <name>Zn(2+)</name>
        <dbReference type="ChEBI" id="CHEBI:29105"/>
    </ligand>
</feature>
<evidence type="ECO:0000313" key="11">
    <source>
        <dbReference type="Proteomes" id="UP000326464"/>
    </source>
</evidence>
<dbReference type="InterPro" id="IPR003764">
    <property type="entry name" value="GlcNAc_6-P_deAcase"/>
</dbReference>
<feature type="binding site" evidence="8">
    <location>
        <position position="215"/>
    </location>
    <ligand>
        <name>Zn(2+)</name>
        <dbReference type="ChEBI" id="CHEBI:29105"/>
    </ligand>
</feature>
<feature type="binding site" evidence="7">
    <location>
        <begin position="310"/>
        <end position="312"/>
    </location>
    <ligand>
        <name>substrate</name>
    </ligand>
</feature>
<protein>
    <submittedName>
        <fullName evidence="10">Amidohydrolase family protein</fullName>
    </submittedName>
</protein>
<comment type="cofactor">
    <cofactor evidence="8">
        <name>a divalent metal cation</name>
        <dbReference type="ChEBI" id="CHEBI:60240"/>
    </cofactor>
    <text evidence="8">Binds 1 divalent metal cation per subunit.</text>
</comment>
<keyword evidence="3 5" id="KW-0378">Hydrolase</keyword>
<dbReference type="OrthoDB" id="9776488at2"/>
<keyword evidence="11" id="KW-1185">Reference proteome</keyword>
<name>A0A7X1NP81_9MICC</name>
<comment type="similarity">
    <text evidence="1 5">Belongs to the metallo-dependent hydrolases superfamily. NagA family.</text>
</comment>
<reference evidence="11" key="1">
    <citation type="submission" date="2019-07" db="EMBL/GenBank/DDBJ databases">
        <title>Arthrobacter KR32 sp. nov., isolated from mountain cheese made of cows milk.</title>
        <authorList>
            <person name="Flegler A."/>
        </authorList>
    </citation>
    <scope>NUCLEOTIDE SEQUENCE [LARGE SCALE GENOMIC DNA]</scope>
    <source>
        <strain evidence="11">KR32</strain>
    </source>
</reference>
<accession>A0A7X1NP81</accession>
<dbReference type="InterPro" id="IPR006680">
    <property type="entry name" value="Amidohydro-rel"/>
</dbReference>
<dbReference type="Gene3D" id="2.30.40.10">
    <property type="entry name" value="Urease, subunit C, domain 1"/>
    <property type="match status" value="1"/>
</dbReference>
<comment type="caution">
    <text evidence="10">The sequence shown here is derived from an EMBL/GenBank/DDBJ whole genome shotgun (WGS) entry which is preliminary data.</text>
</comment>
<evidence type="ECO:0000256" key="3">
    <source>
        <dbReference type="ARBA" id="ARBA00022801"/>
    </source>
</evidence>
<dbReference type="GO" id="GO:0006046">
    <property type="term" value="P:N-acetylglucosamine catabolic process"/>
    <property type="evidence" value="ECO:0007669"/>
    <property type="project" value="TreeGrafter"/>
</dbReference>
<dbReference type="PIRSF" id="PIRSF038994">
    <property type="entry name" value="NagA"/>
    <property type="match status" value="1"/>
</dbReference>
<dbReference type="Gene3D" id="3.20.20.140">
    <property type="entry name" value="Metal-dependent hydrolases"/>
    <property type="match status" value="1"/>
</dbReference>
<evidence type="ECO:0000256" key="1">
    <source>
        <dbReference type="ARBA" id="ARBA00010716"/>
    </source>
</evidence>
<organism evidence="10 11">
    <name type="scientific">Arthrobacter bussei</name>
    <dbReference type="NCBI Taxonomy" id="2594179"/>
    <lineage>
        <taxon>Bacteria</taxon>
        <taxon>Bacillati</taxon>
        <taxon>Actinomycetota</taxon>
        <taxon>Actinomycetes</taxon>
        <taxon>Micrococcales</taxon>
        <taxon>Micrococcaceae</taxon>
        <taxon>Arthrobacter</taxon>
    </lineage>
</organism>
<dbReference type="InterPro" id="IPR011059">
    <property type="entry name" value="Metal-dep_hydrolase_composite"/>
</dbReference>
<dbReference type="EMBL" id="VJXX01000001">
    <property type="protein sequence ID" value="MPY10477.1"/>
    <property type="molecule type" value="Genomic_DNA"/>
</dbReference>
<gene>
    <name evidence="10" type="ORF">FNH21_07030</name>
</gene>
<dbReference type="SUPFAM" id="SSF51338">
    <property type="entry name" value="Composite domain of metallo-dependent hydrolases"/>
    <property type="match status" value="1"/>
</dbReference>